<sequence>MILLFILFGCIFGLTVSQKEIEYDLNYSGANGTGRTKYSPLTRITRDTSGYCTLPWYAGINSYVKDECEHNCFIRPNRPGFTVPSNTVVRIICHIGYGPEGNTPIDDTYMCTNKGTWFKKEPKCVKYCPALKKEHLNFECFYRMEPVSCDSFMRPGTVAKFKCDEFTRPSYDHMSYSDRTTCSYGGIWGETLPSCSLACGRVNQVNNVDPTLVFAKKTKYGEYPWHVAIYIKDSNRYEYNCGGSLIAENFILTAAHCVFTSGWSSVKLNVADLKVAVGKGKRDYYIKDEYQVNSDVVNIIVPETYAGVGTRYADDIALLQTDVHFHFNYFVLPVCMDRFGIIKFRKDAEGTIAGWGETEDGKLSDELRVIRLPIIPIAQCRQRFPNFVQFLTSDKFCALHQNGSGTGRGDSGGGITFEYEGQHYIVGVVSIKQANSNLYTGFTSIYRFTEWIYKTIKGPRRPTITDEISVCENWNRNRICKNNVPVLPANGKVDIAKPRLHKYMVLISSDNEEYPRNSMCVGALISDRWVLTSADCFRMPHENQSLYEWVKLGDLDYYSTSDDARPQVKRIIKTIIHPRYDPSQVPHSGPFNKSHNLALVKLDSPVVFDEYVAPACLHTSKQIAVDKVVLTGLAGLTYEKSESLTFLVAESNLVNTPESIQPKLQVYSLADRLTCVEDRPCWCSFIGAPLTYTRDGGCIWTLVGIAANGLVSQMQSVPKWLARTTSSVQYARVADHLAWINSIVWPDT</sequence>
<organism evidence="6 7">
    <name type="scientific">Rhynocoris fuscipes</name>
    <dbReference type="NCBI Taxonomy" id="488301"/>
    <lineage>
        <taxon>Eukaryota</taxon>
        <taxon>Metazoa</taxon>
        <taxon>Ecdysozoa</taxon>
        <taxon>Arthropoda</taxon>
        <taxon>Hexapoda</taxon>
        <taxon>Insecta</taxon>
        <taxon>Pterygota</taxon>
        <taxon>Neoptera</taxon>
        <taxon>Paraneoptera</taxon>
        <taxon>Hemiptera</taxon>
        <taxon>Heteroptera</taxon>
        <taxon>Panheteroptera</taxon>
        <taxon>Cimicomorpha</taxon>
        <taxon>Reduviidae</taxon>
        <taxon>Harpactorinae</taxon>
        <taxon>Harpactorini</taxon>
        <taxon>Rhynocoris</taxon>
    </lineage>
</organism>
<dbReference type="InterPro" id="IPR043504">
    <property type="entry name" value="Peptidase_S1_PA_chymotrypsin"/>
</dbReference>
<feature type="domain" description="Peptidase S1" evidence="4">
    <location>
        <begin position="488"/>
        <end position="745"/>
    </location>
</feature>
<feature type="chain" id="PRO_5043598123" evidence="3">
    <location>
        <begin position="18"/>
        <end position="748"/>
    </location>
</feature>
<dbReference type="PROSITE" id="PS50240">
    <property type="entry name" value="TRYPSIN_DOM"/>
    <property type="match status" value="2"/>
</dbReference>
<feature type="domain" description="Sushi" evidence="5">
    <location>
        <begin position="70"/>
        <end position="126"/>
    </location>
</feature>
<dbReference type="InterPro" id="IPR051333">
    <property type="entry name" value="CLIP_Serine_Protease"/>
</dbReference>
<proteinExistence type="predicted"/>
<accession>A0AAW1DF64</accession>
<keyword evidence="1" id="KW-1015">Disulfide bond</keyword>
<dbReference type="Gene3D" id="2.40.10.10">
    <property type="entry name" value="Trypsin-like serine proteases"/>
    <property type="match status" value="3"/>
</dbReference>
<feature type="signal peptide" evidence="3">
    <location>
        <begin position="1"/>
        <end position="17"/>
    </location>
</feature>
<dbReference type="SUPFAM" id="SSF57535">
    <property type="entry name" value="Complement control module/SCR domain"/>
    <property type="match status" value="1"/>
</dbReference>
<evidence type="ECO:0000259" key="5">
    <source>
        <dbReference type="PROSITE" id="PS50923"/>
    </source>
</evidence>
<name>A0AAW1DF64_9HEMI</name>
<comment type="caution">
    <text evidence="2">Lacks conserved residue(s) required for the propagation of feature annotation.</text>
</comment>
<gene>
    <name evidence="6" type="ORF">O3M35_006843</name>
</gene>
<evidence type="ECO:0000256" key="2">
    <source>
        <dbReference type="PROSITE-ProRule" id="PRU00302"/>
    </source>
</evidence>
<feature type="domain" description="Peptidase S1" evidence="4">
    <location>
        <begin position="212"/>
        <end position="457"/>
    </location>
</feature>
<keyword evidence="3" id="KW-0732">Signal</keyword>
<dbReference type="InterPro" id="IPR001314">
    <property type="entry name" value="Peptidase_S1A"/>
</dbReference>
<dbReference type="InterPro" id="IPR018114">
    <property type="entry name" value="TRYPSIN_HIS"/>
</dbReference>
<dbReference type="Pfam" id="PF00084">
    <property type="entry name" value="Sushi"/>
    <property type="match status" value="1"/>
</dbReference>
<dbReference type="Pfam" id="PF00089">
    <property type="entry name" value="Trypsin"/>
    <property type="match status" value="2"/>
</dbReference>
<evidence type="ECO:0000256" key="1">
    <source>
        <dbReference type="ARBA" id="ARBA00023157"/>
    </source>
</evidence>
<dbReference type="InterPro" id="IPR009003">
    <property type="entry name" value="Peptidase_S1_PA"/>
</dbReference>
<dbReference type="PANTHER" id="PTHR24260">
    <property type="match status" value="1"/>
</dbReference>
<evidence type="ECO:0000259" key="4">
    <source>
        <dbReference type="PROSITE" id="PS50240"/>
    </source>
</evidence>
<dbReference type="GO" id="GO:0004252">
    <property type="term" value="F:serine-type endopeptidase activity"/>
    <property type="evidence" value="ECO:0007669"/>
    <property type="project" value="InterPro"/>
</dbReference>
<keyword evidence="7" id="KW-1185">Reference proteome</keyword>
<dbReference type="SMART" id="SM00020">
    <property type="entry name" value="Tryp_SPc"/>
    <property type="match status" value="2"/>
</dbReference>
<dbReference type="PRINTS" id="PR00722">
    <property type="entry name" value="CHYMOTRYPSIN"/>
</dbReference>
<evidence type="ECO:0000313" key="6">
    <source>
        <dbReference type="EMBL" id="KAK9509548.1"/>
    </source>
</evidence>
<reference evidence="6 7" key="1">
    <citation type="submission" date="2022-12" db="EMBL/GenBank/DDBJ databases">
        <title>Chromosome-level genome assembly of true bugs.</title>
        <authorList>
            <person name="Ma L."/>
            <person name="Li H."/>
        </authorList>
    </citation>
    <scope>NUCLEOTIDE SEQUENCE [LARGE SCALE GENOMIC DNA]</scope>
    <source>
        <strain evidence="6">Lab_2022b</strain>
    </source>
</reference>
<dbReference type="EMBL" id="JAPXFL010000003">
    <property type="protein sequence ID" value="KAK9509548.1"/>
    <property type="molecule type" value="Genomic_DNA"/>
</dbReference>
<evidence type="ECO:0000313" key="7">
    <source>
        <dbReference type="Proteomes" id="UP001461498"/>
    </source>
</evidence>
<dbReference type="InterPro" id="IPR000436">
    <property type="entry name" value="Sushi_SCR_CCP_dom"/>
</dbReference>
<dbReference type="CDD" id="cd00190">
    <property type="entry name" value="Tryp_SPc"/>
    <property type="match status" value="1"/>
</dbReference>
<dbReference type="InterPro" id="IPR001254">
    <property type="entry name" value="Trypsin_dom"/>
</dbReference>
<dbReference type="InterPro" id="IPR035976">
    <property type="entry name" value="Sushi/SCR/CCP_sf"/>
</dbReference>
<dbReference type="Proteomes" id="UP001461498">
    <property type="component" value="Unassembled WGS sequence"/>
</dbReference>
<dbReference type="GO" id="GO:0006508">
    <property type="term" value="P:proteolysis"/>
    <property type="evidence" value="ECO:0007669"/>
    <property type="project" value="InterPro"/>
</dbReference>
<comment type="caution">
    <text evidence="6">The sequence shown here is derived from an EMBL/GenBank/DDBJ whole genome shotgun (WGS) entry which is preliminary data.</text>
</comment>
<keyword evidence="2" id="KW-0768">Sushi</keyword>
<dbReference type="PANTHER" id="PTHR24260:SF136">
    <property type="entry name" value="GH08193P-RELATED"/>
    <property type="match status" value="1"/>
</dbReference>
<dbReference type="PROSITE" id="PS50923">
    <property type="entry name" value="SUSHI"/>
    <property type="match status" value="1"/>
</dbReference>
<dbReference type="PROSITE" id="PS00134">
    <property type="entry name" value="TRYPSIN_HIS"/>
    <property type="match status" value="1"/>
</dbReference>
<protein>
    <submittedName>
        <fullName evidence="6">Uncharacterized protein</fullName>
    </submittedName>
</protein>
<dbReference type="SUPFAM" id="SSF50494">
    <property type="entry name" value="Trypsin-like serine proteases"/>
    <property type="match status" value="2"/>
</dbReference>
<evidence type="ECO:0000256" key="3">
    <source>
        <dbReference type="SAM" id="SignalP"/>
    </source>
</evidence>
<dbReference type="AlphaFoldDB" id="A0AAW1DF64"/>